<reference evidence="2" key="1">
    <citation type="submission" date="2017-06" db="EMBL/GenBank/DDBJ databases">
        <title>Genome analysis of Fimbriiglobus ruber SP5, the first member of the order Planctomycetales with confirmed chitinolytic capability.</title>
        <authorList>
            <person name="Ravin N.V."/>
            <person name="Rakitin A.L."/>
            <person name="Ivanova A.A."/>
            <person name="Beletsky A.V."/>
            <person name="Kulichevskaya I.S."/>
            <person name="Mardanov A.V."/>
            <person name="Dedysh S.N."/>
        </authorList>
    </citation>
    <scope>NUCLEOTIDE SEQUENCE [LARGE SCALE GENOMIC DNA]</scope>
    <source>
        <strain evidence="2">SP5</strain>
    </source>
</reference>
<name>A0A225DD48_9BACT</name>
<organism evidence="1 2">
    <name type="scientific">Fimbriiglobus ruber</name>
    <dbReference type="NCBI Taxonomy" id="1908690"/>
    <lineage>
        <taxon>Bacteria</taxon>
        <taxon>Pseudomonadati</taxon>
        <taxon>Planctomycetota</taxon>
        <taxon>Planctomycetia</taxon>
        <taxon>Gemmatales</taxon>
        <taxon>Gemmataceae</taxon>
        <taxon>Fimbriiglobus</taxon>
    </lineage>
</organism>
<evidence type="ECO:0000313" key="2">
    <source>
        <dbReference type="Proteomes" id="UP000214646"/>
    </source>
</evidence>
<protein>
    <submittedName>
        <fullName evidence="1">Uncharacterized protein</fullName>
    </submittedName>
</protein>
<dbReference type="Proteomes" id="UP000214646">
    <property type="component" value="Unassembled WGS sequence"/>
</dbReference>
<sequence length="37" mass="4099">MPSAARYAVPRLHDRGLPQSAAGVRTEIQWPSFLGYV</sequence>
<gene>
    <name evidence="1" type="ORF">FRUB_09921</name>
</gene>
<keyword evidence="2" id="KW-1185">Reference proteome</keyword>
<comment type="caution">
    <text evidence="1">The sequence shown here is derived from an EMBL/GenBank/DDBJ whole genome shotgun (WGS) entry which is preliminary data.</text>
</comment>
<evidence type="ECO:0000313" key="1">
    <source>
        <dbReference type="EMBL" id="OWK35079.1"/>
    </source>
</evidence>
<accession>A0A225DD48</accession>
<dbReference type="AlphaFoldDB" id="A0A225DD48"/>
<proteinExistence type="predicted"/>
<dbReference type="EMBL" id="NIDE01000019">
    <property type="protein sequence ID" value="OWK35079.1"/>
    <property type="molecule type" value="Genomic_DNA"/>
</dbReference>